<keyword evidence="1" id="KW-0812">Transmembrane</keyword>
<organism evidence="2 3">
    <name type="scientific">Halobacillus trueperi</name>
    <dbReference type="NCBI Taxonomy" id="156205"/>
    <lineage>
        <taxon>Bacteria</taxon>
        <taxon>Bacillati</taxon>
        <taxon>Bacillota</taxon>
        <taxon>Bacilli</taxon>
        <taxon>Bacillales</taxon>
        <taxon>Bacillaceae</taxon>
        <taxon>Halobacillus</taxon>
    </lineage>
</organism>
<reference evidence="2 3" key="1">
    <citation type="submission" date="2018-08" db="EMBL/GenBank/DDBJ databases">
        <title>Genome sequence of strict halophilic Halobacillus trueperi SS1 isolated from Lunsu, a salty water body of North West Himalayas.</title>
        <authorList>
            <person name="Gupta S."/>
            <person name="Sharma P."/>
            <person name="Dev K."/>
            <person name="Baumler D."/>
            <person name="Sourirajan A."/>
        </authorList>
    </citation>
    <scope>NUCLEOTIDE SEQUENCE [LARGE SCALE GENOMIC DNA]</scope>
    <source>
        <strain evidence="2 3">SS1</strain>
    </source>
</reference>
<comment type="caution">
    <text evidence="2">The sequence shown here is derived from an EMBL/GenBank/DDBJ whole genome shotgun (WGS) entry which is preliminary data.</text>
</comment>
<dbReference type="EMBL" id="QTLC01000078">
    <property type="protein sequence ID" value="RDY66942.1"/>
    <property type="molecule type" value="Genomic_DNA"/>
</dbReference>
<evidence type="ECO:0000256" key="1">
    <source>
        <dbReference type="SAM" id="Phobius"/>
    </source>
</evidence>
<dbReference type="AlphaFoldDB" id="A0A3D8VBY6"/>
<name>A0A3D8VBY6_9BACI</name>
<sequence>MRQFVVVNLLLPALFGAFWFWAFGGASIYFDWKGCG</sequence>
<evidence type="ECO:0000313" key="2">
    <source>
        <dbReference type="EMBL" id="RDY66942.1"/>
    </source>
</evidence>
<keyword evidence="1" id="KW-1133">Transmembrane helix</keyword>
<keyword evidence="1" id="KW-0472">Membrane</keyword>
<dbReference type="Proteomes" id="UP000257032">
    <property type="component" value="Unassembled WGS sequence"/>
</dbReference>
<gene>
    <name evidence="2" type="ORF">DXT76_19990</name>
</gene>
<proteinExistence type="predicted"/>
<evidence type="ECO:0000313" key="3">
    <source>
        <dbReference type="Proteomes" id="UP000257032"/>
    </source>
</evidence>
<protein>
    <submittedName>
        <fullName evidence="2">Uncharacterized protein</fullName>
    </submittedName>
</protein>
<accession>A0A3D8VBY6</accession>
<feature type="transmembrane region" description="Helical" evidence="1">
    <location>
        <begin position="6"/>
        <end position="30"/>
    </location>
</feature>